<protein>
    <recommendedName>
        <fullName evidence="7">Profilin</fullName>
    </recommendedName>
</protein>
<dbReference type="GO" id="GO:0003785">
    <property type="term" value="F:actin monomer binding"/>
    <property type="evidence" value="ECO:0007669"/>
    <property type="project" value="TreeGrafter"/>
</dbReference>
<dbReference type="InterPro" id="IPR036140">
    <property type="entry name" value="PFN_sf"/>
</dbReference>
<keyword evidence="6" id="KW-0206">Cytoskeleton</keyword>
<dbReference type="Proteomes" id="UP000095280">
    <property type="component" value="Unplaced"/>
</dbReference>
<keyword evidence="5 7" id="KW-0009">Actin-binding</keyword>
<evidence type="ECO:0000313" key="11">
    <source>
        <dbReference type="WBParaSite" id="maker-uti_cns_0008509-snap-gene-0.18-mRNA-1"/>
    </source>
</evidence>
<dbReference type="AlphaFoldDB" id="A0A1I8GEN0"/>
<dbReference type="InterPro" id="IPR005455">
    <property type="entry name" value="PFN_euk"/>
</dbReference>
<dbReference type="GO" id="GO:0005856">
    <property type="term" value="C:cytoskeleton"/>
    <property type="evidence" value="ECO:0007669"/>
    <property type="project" value="UniProtKB-SubCell"/>
</dbReference>
<dbReference type="InterPro" id="IPR048278">
    <property type="entry name" value="PFN"/>
</dbReference>
<feature type="region of interest" description="Disordered" evidence="8">
    <location>
        <begin position="109"/>
        <end position="132"/>
    </location>
</feature>
<proteinExistence type="inferred from homology"/>
<comment type="subunit">
    <text evidence="3">Occurs in many kinds of cells as a complex with monomeric actin in a 1:1 ratio.</text>
</comment>
<dbReference type="PANTHER" id="PTHR11604:SF0">
    <property type="entry name" value="PROFILIN"/>
    <property type="match status" value="1"/>
</dbReference>
<reference evidence="10 11" key="1">
    <citation type="submission" date="2016-11" db="UniProtKB">
        <authorList>
            <consortium name="WormBaseParasite"/>
        </authorList>
    </citation>
    <scope>IDENTIFICATION</scope>
</reference>
<evidence type="ECO:0000256" key="8">
    <source>
        <dbReference type="SAM" id="MobiDB-lite"/>
    </source>
</evidence>
<evidence type="ECO:0000313" key="9">
    <source>
        <dbReference type="Proteomes" id="UP000095280"/>
    </source>
</evidence>
<dbReference type="WBParaSite" id="maker-uti_cns_0001754-snap-gene-0.10-mRNA-1">
    <property type="protein sequence ID" value="maker-uti_cns_0001754-snap-gene-0.10-mRNA-1"/>
    <property type="gene ID" value="maker-uti_cns_0001754-snap-gene-0.10"/>
</dbReference>
<evidence type="ECO:0000256" key="7">
    <source>
        <dbReference type="RuleBase" id="RU003909"/>
    </source>
</evidence>
<dbReference type="GO" id="GO:0005938">
    <property type="term" value="C:cell cortex"/>
    <property type="evidence" value="ECO:0007669"/>
    <property type="project" value="TreeGrafter"/>
</dbReference>
<evidence type="ECO:0000256" key="5">
    <source>
        <dbReference type="ARBA" id="ARBA00023203"/>
    </source>
</evidence>
<evidence type="ECO:0000256" key="1">
    <source>
        <dbReference type="ARBA" id="ARBA00004245"/>
    </source>
</evidence>
<dbReference type="PANTHER" id="PTHR11604">
    <property type="entry name" value="PROFILIN"/>
    <property type="match status" value="1"/>
</dbReference>
<feature type="compositionally biased region" description="Low complexity" evidence="8">
    <location>
        <begin position="109"/>
        <end position="126"/>
    </location>
</feature>
<name>A0A1I8GEN0_9PLAT</name>
<dbReference type="Pfam" id="PF00235">
    <property type="entry name" value="Profilin"/>
    <property type="match status" value="1"/>
</dbReference>
<dbReference type="SUPFAM" id="SSF55770">
    <property type="entry name" value="Profilin (actin-binding protein)"/>
    <property type="match status" value="1"/>
</dbReference>
<evidence type="ECO:0000256" key="2">
    <source>
        <dbReference type="ARBA" id="ARBA00010058"/>
    </source>
</evidence>
<keyword evidence="4" id="KW-0963">Cytoplasm</keyword>
<evidence type="ECO:0000256" key="6">
    <source>
        <dbReference type="ARBA" id="ARBA00023212"/>
    </source>
</evidence>
<evidence type="ECO:0000256" key="4">
    <source>
        <dbReference type="ARBA" id="ARBA00022490"/>
    </source>
</evidence>
<dbReference type="SMART" id="SM00392">
    <property type="entry name" value="PROF"/>
    <property type="match status" value="1"/>
</dbReference>
<organism evidence="9 10">
    <name type="scientific">Macrostomum lignano</name>
    <dbReference type="NCBI Taxonomy" id="282301"/>
    <lineage>
        <taxon>Eukaryota</taxon>
        <taxon>Metazoa</taxon>
        <taxon>Spiralia</taxon>
        <taxon>Lophotrochozoa</taxon>
        <taxon>Platyhelminthes</taxon>
        <taxon>Rhabditophora</taxon>
        <taxon>Macrostomorpha</taxon>
        <taxon>Macrostomida</taxon>
        <taxon>Macrostomidae</taxon>
        <taxon>Macrostomum</taxon>
    </lineage>
</organism>
<accession>A0A1I8GEN0</accession>
<keyword evidence="9" id="KW-1185">Reference proteome</keyword>
<sequence length="149" mass="16453">MSWDSILHSMLQSDCINRAALAGRDGLIWSATPDFQPTQQEILNLVNYCEGESASPASFTLAGRRYLTLRRLEGCIDGKFSQDVASVALTLNCVVVGAYVAPAETPLTAPPAQHKQSNSLQQCQQQPNRSEKVHQTVMNVRLYLRENGF</sequence>
<dbReference type="WBParaSite" id="maker-uti_cns_0008509-snap-gene-0.18-mRNA-1">
    <property type="protein sequence ID" value="maker-uti_cns_0008509-snap-gene-0.18-mRNA-1"/>
    <property type="gene ID" value="maker-uti_cns_0008509-snap-gene-0.18"/>
</dbReference>
<evidence type="ECO:0000313" key="10">
    <source>
        <dbReference type="WBParaSite" id="maker-uti_cns_0001754-snap-gene-0.10-mRNA-1"/>
    </source>
</evidence>
<dbReference type="Gene3D" id="3.30.450.30">
    <property type="entry name" value="Dynein light chain 2a, cytoplasmic"/>
    <property type="match status" value="1"/>
</dbReference>
<comment type="similarity">
    <text evidence="2 7">Belongs to the profilin family.</text>
</comment>
<evidence type="ECO:0000256" key="3">
    <source>
        <dbReference type="ARBA" id="ARBA00011583"/>
    </source>
</evidence>
<comment type="subcellular location">
    <subcellularLocation>
        <location evidence="1">Cytoplasm</location>
        <location evidence="1">Cytoskeleton</location>
    </subcellularLocation>
</comment>